<organism evidence="2 3">
    <name type="scientific">Cervus elaphus hippelaphus</name>
    <name type="common">European red deer</name>
    <dbReference type="NCBI Taxonomy" id="46360"/>
    <lineage>
        <taxon>Eukaryota</taxon>
        <taxon>Metazoa</taxon>
        <taxon>Chordata</taxon>
        <taxon>Craniata</taxon>
        <taxon>Vertebrata</taxon>
        <taxon>Euteleostomi</taxon>
        <taxon>Mammalia</taxon>
        <taxon>Eutheria</taxon>
        <taxon>Laurasiatheria</taxon>
        <taxon>Artiodactyla</taxon>
        <taxon>Ruminantia</taxon>
        <taxon>Pecora</taxon>
        <taxon>Cervidae</taxon>
        <taxon>Cervinae</taxon>
        <taxon>Cervus</taxon>
    </lineage>
</organism>
<comment type="caution">
    <text evidence="2">The sequence shown here is derived from an EMBL/GenBank/DDBJ whole genome shotgun (WGS) entry which is preliminary data.</text>
</comment>
<gene>
    <name evidence="2" type="ORF">Celaphus_00000920</name>
</gene>
<evidence type="ECO:0000313" key="2">
    <source>
        <dbReference type="EMBL" id="OWK14742.1"/>
    </source>
</evidence>
<evidence type="ECO:0000256" key="1">
    <source>
        <dbReference type="SAM" id="MobiDB-lite"/>
    </source>
</evidence>
<accession>A0A212D967</accession>
<reference evidence="2 3" key="1">
    <citation type="journal article" date="2018" name="Mol. Genet. Genomics">
        <title>The red deer Cervus elaphus genome CerEla1.0: sequencing, annotating, genes, and chromosomes.</title>
        <authorList>
            <person name="Bana N.A."/>
            <person name="Nyiri A."/>
            <person name="Nagy J."/>
            <person name="Frank K."/>
            <person name="Nagy T."/>
            <person name="Steger V."/>
            <person name="Schiller M."/>
            <person name="Lakatos P."/>
            <person name="Sugar L."/>
            <person name="Horn P."/>
            <person name="Barta E."/>
            <person name="Orosz L."/>
        </authorList>
    </citation>
    <scope>NUCLEOTIDE SEQUENCE [LARGE SCALE GENOMIC DNA]</scope>
    <source>
        <strain evidence="2">Hungarian</strain>
    </source>
</reference>
<name>A0A212D967_CEREH</name>
<sequence length="206" mass="21742">MWFAARPGNEHCQVPAAEARPACHPGGISGRRGPGELAPEWRKVAERPLGIVRARADRRPAARCSRAEGGPASRLRAGRRGGPRAAGAGQDRRESRGGEAGGPSRPRGQALSARPALALWGVDSSSGSAPLPALAKPRRRPLGLSGIGDRGWRLEASWQGCADRWILIKERLRVSGSRMGESGGPGETEGRGGGMGRRVLQSRSPF</sequence>
<feature type="region of interest" description="Disordered" evidence="1">
    <location>
        <begin position="56"/>
        <end position="111"/>
    </location>
</feature>
<protein>
    <submittedName>
        <fullName evidence="2">Uncharacterized protein</fullName>
    </submittedName>
</protein>
<dbReference type="AlphaFoldDB" id="A0A212D967"/>
<evidence type="ECO:0000313" key="3">
    <source>
        <dbReference type="Proteomes" id="UP000242450"/>
    </source>
</evidence>
<feature type="region of interest" description="Disordered" evidence="1">
    <location>
        <begin position="20"/>
        <end position="41"/>
    </location>
</feature>
<dbReference type="Proteomes" id="UP000242450">
    <property type="component" value="Chromosome 5"/>
</dbReference>
<proteinExistence type="predicted"/>
<feature type="region of interest" description="Disordered" evidence="1">
    <location>
        <begin position="176"/>
        <end position="206"/>
    </location>
</feature>
<feature type="compositionally biased region" description="Gly residues" evidence="1">
    <location>
        <begin position="181"/>
        <end position="196"/>
    </location>
</feature>
<dbReference type="EMBL" id="MKHE01000005">
    <property type="protein sequence ID" value="OWK14742.1"/>
    <property type="molecule type" value="Genomic_DNA"/>
</dbReference>
<keyword evidence="3" id="KW-1185">Reference proteome</keyword>
<feature type="compositionally biased region" description="Low complexity" evidence="1">
    <location>
        <begin position="62"/>
        <end position="75"/>
    </location>
</feature>